<evidence type="ECO:0000256" key="11">
    <source>
        <dbReference type="PROSITE-ProRule" id="PRU00239"/>
    </source>
</evidence>
<dbReference type="InterPro" id="IPR036213">
    <property type="entry name" value="Calpain_III_sf"/>
</dbReference>
<evidence type="ECO:0000256" key="2">
    <source>
        <dbReference type="ARBA" id="ARBA00022553"/>
    </source>
</evidence>
<evidence type="ECO:0000256" key="9">
    <source>
        <dbReference type="ARBA" id="ARBA00022833"/>
    </source>
</evidence>
<dbReference type="SUPFAM" id="SSF49758">
    <property type="entry name" value="Calpain large subunit, middle domain (domain III)"/>
    <property type="match status" value="2"/>
</dbReference>
<dbReference type="PRINTS" id="PR00704">
    <property type="entry name" value="CALPAIN"/>
</dbReference>
<dbReference type="InterPro" id="IPR038765">
    <property type="entry name" value="Papain-like_cys_pep_sf"/>
</dbReference>
<dbReference type="FunFam" id="3.90.70.10:FF:000010">
    <property type="entry name" value="Calpain 15"/>
    <property type="match status" value="1"/>
</dbReference>
<dbReference type="AlphaFoldDB" id="A0A7S3DHM5"/>
<reference evidence="14" key="1">
    <citation type="submission" date="2021-01" db="EMBL/GenBank/DDBJ databases">
        <authorList>
            <person name="Corre E."/>
            <person name="Pelletier E."/>
            <person name="Niang G."/>
            <person name="Scheremetjew M."/>
            <person name="Finn R."/>
            <person name="Kale V."/>
            <person name="Holt S."/>
            <person name="Cochrane G."/>
            <person name="Meng A."/>
            <person name="Brown T."/>
            <person name="Cohen L."/>
        </authorList>
    </citation>
    <scope>NUCLEOTIDE SEQUENCE</scope>
    <source>
        <strain evidence="14">NIES-2562</strain>
    </source>
</reference>
<dbReference type="GO" id="GO:0004198">
    <property type="term" value="F:calcium-dependent cysteine-type endopeptidase activity"/>
    <property type="evidence" value="ECO:0007669"/>
    <property type="project" value="InterPro"/>
</dbReference>
<dbReference type="GO" id="GO:0008270">
    <property type="term" value="F:zinc ion binding"/>
    <property type="evidence" value="ECO:0007669"/>
    <property type="project" value="UniProtKB-KW"/>
</dbReference>
<accession>A0A7S3DHM5</accession>
<comment type="similarity">
    <text evidence="1">Belongs to the peptidase C2 family.</text>
</comment>
<dbReference type="PANTHER" id="PTHR10183">
    <property type="entry name" value="CALPAIN"/>
    <property type="match status" value="1"/>
</dbReference>
<feature type="active site" evidence="10 11">
    <location>
        <position position="384"/>
    </location>
</feature>
<protein>
    <recommendedName>
        <fullName evidence="13">Calpain catalytic domain-containing protein</fullName>
    </recommendedName>
</protein>
<evidence type="ECO:0000256" key="1">
    <source>
        <dbReference type="ARBA" id="ARBA00007623"/>
    </source>
</evidence>
<sequence>MWERLVSYYDSNCLIGCLQSSRRAKSMSYNAGIVTSHPYGIAGLKRVGKHKMVRILDPWMKEEWSGNWSDNDEMWEKHPEVAQALDYKPNDGSFWMSYKEFLKYFSTLYLCIQFPPGWSTHKAASQWKGKSAGGCPNNETWVNNPMFTLTVEETTQARMVLSQTDARMEKEGDDWAKYDNSIGFVVTTKKSFDESGGQFDKLAIVGDSGPYEERRDVSLPLRVDLKAEDSPFLIIPSAFKAGSEGDFIVSVHTATSSHLSGGELPLKTKESKPKSISKQIVKERKDKKKQKKQKEAIRERDVPSTGLDEVSVVAMCKAKQCKFEDPDFPATERSLFGDSEKPEDHIPADDIKWLRPEEFCPGEPQVFIEGVDPGDVIQGRLGDCWFLGALSTVALKPPVLQHLFIGGARHRKEFGVVTLQFYKDGRWVEVLIDDRIPCRKGHKRYKPIYASCKDPNELWVMLAEKAYAKLHSCYLHLRGGFLPYGVRDLTGGVPQDFRFRDDYVQTMIRNGELWRKVVDFFECGSFLGCSRSRKSKSESEADVANGVLAVHAYGITDVQEVEGFKLLRIRNPWGRKEWQGDWSDKSEKWRKYPAVKKTLNHEDKNDGTFWMAWEDVLEIFSVIEVCRLFSSDWNVVHRRGRWVGESAAGPYNSPWWFNNPMFTLRLPRGRKTKVFISLTQEDARMTKHWKQHNAAMAIVVTTEEQVKSGRRLHSEQLCAHSLPYTSSRDVSIMTVVELDGDHKYVAMPNTYSVRTK</sequence>
<feature type="compositionally biased region" description="Basic and acidic residues" evidence="12">
    <location>
        <begin position="293"/>
        <end position="302"/>
    </location>
</feature>
<dbReference type="InterPro" id="IPR022683">
    <property type="entry name" value="Calpain_III"/>
</dbReference>
<dbReference type="CDD" id="cd00044">
    <property type="entry name" value="CysPc"/>
    <property type="match status" value="1"/>
</dbReference>
<dbReference type="Pfam" id="PF01067">
    <property type="entry name" value="Calpain_III"/>
    <property type="match status" value="2"/>
</dbReference>
<dbReference type="SUPFAM" id="SSF54001">
    <property type="entry name" value="Cysteine proteinases"/>
    <property type="match status" value="2"/>
</dbReference>
<name>A0A7S3DHM5_9EUKA</name>
<feature type="active site" evidence="10 11">
    <location>
        <position position="571"/>
    </location>
</feature>
<evidence type="ECO:0000256" key="4">
    <source>
        <dbReference type="ARBA" id="ARBA00022723"/>
    </source>
</evidence>
<dbReference type="SMART" id="SM00720">
    <property type="entry name" value="calpain_III"/>
    <property type="match status" value="1"/>
</dbReference>
<keyword evidence="3 11" id="KW-0645">Protease</keyword>
<dbReference type="EMBL" id="HBIB01028897">
    <property type="protein sequence ID" value="CAE0256558.1"/>
    <property type="molecule type" value="Transcribed_RNA"/>
</dbReference>
<dbReference type="InterPro" id="IPR022682">
    <property type="entry name" value="Calpain_domain_III"/>
</dbReference>
<keyword evidence="7 11" id="KW-0378">Hydrolase</keyword>
<gene>
    <name evidence="14" type="ORF">PBIL07802_LOCUS18813</name>
</gene>
<evidence type="ECO:0000256" key="12">
    <source>
        <dbReference type="SAM" id="MobiDB-lite"/>
    </source>
</evidence>
<evidence type="ECO:0000259" key="13">
    <source>
        <dbReference type="PROSITE" id="PS50203"/>
    </source>
</evidence>
<keyword evidence="6" id="KW-0863">Zinc-finger</keyword>
<dbReference type="PROSITE" id="PS50203">
    <property type="entry name" value="CALPAIN_CAT"/>
    <property type="match status" value="2"/>
</dbReference>
<feature type="region of interest" description="Disordered" evidence="12">
    <location>
        <begin position="258"/>
        <end position="302"/>
    </location>
</feature>
<dbReference type="Pfam" id="PF00648">
    <property type="entry name" value="Peptidase_C2"/>
    <property type="match status" value="2"/>
</dbReference>
<evidence type="ECO:0000256" key="10">
    <source>
        <dbReference type="PIRSR" id="PIRSR622684-1"/>
    </source>
</evidence>
<keyword evidence="2" id="KW-0597">Phosphoprotein</keyword>
<keyword evidence="5" id="KW-0677">Repeat</keyword>
<evidence type="ECO:0000256" key="7">
    <source>
        <dbReference type="ARBA" id="ARBA00022801"/>
    </source>
</evidence>
<comment type="caution">
    <text evidence="11">Lacks conserved residue(s) required for the propagation of feature annotation.</text>
</comment>
<dbReference type="Gene3D" id="2.60.120.380">
    <property type="match status" value="2"/>
</dbReference>
<organism evidence="14">
    <name type="scientific">Palpitomonas bilix</name>
    <dbReference type="NCBI Taxonomy" id="652834"/>
    <lineage>
        <taxon>Eukaryota</taxon>
        <taxon>Eukaryota incertae sedis</taxon>
    </lineage>
</organism>
<evidence type="ECO:0000256" key="5">
    <source>
        <dbReference type="ARBA" id="ARBA00022737"/>
    </source>
</evidence>
<dbReference type="InterPro" id="IPR022684">
    <property type="entry name" value="Calpain_cysteine_protease"/>
</dbReference>
<dbReference type="InterPro" id="IPR001300">
    <property type="entry name" value="Peptidase_C2_calpain_cat"/>
</dbReference>
<dbReference type="GO" id="GO:0006508">
    <property type="term" value="P:proteolysis"/>
    <property type="evidence" value="ECO:0007669"/>
    <property type="project" value="UniProtKB-KW"/>
</dbReference>
<evidence type="ECO:0000256" key="8">
    <source>
        <dbReference type="ARBA" id="ARBA00022807"/>
    </source>
</evidence>
<keyword evidence="8 11" id="KW-0788">Thiol protease</keyword>
<evidence type="ECO:0000256" key="3">
    <source>
        <dbReference type="ARBA" id="ARBA00022670"/>
    </source>
</evidence>
<dbReference type="InterPro" id="IPR000169">
    <property type="entry name" value="Pept_cys_AS"/>
</dbReference>
<proteinExistence type="inferred from homology"/>
<keyword evidence="9" id="KW-0862">Zinc</keyword>
<evidence type="ECO:0000256" key="6">
    <source>
        <dbReference type="ARBA" id="ARBA00022771"/>
    </source>
</evidence>
<evidence type="ECO:0000313" key="14">
    <source>
        <dbReference type="EMBL" id="CAE0256558.1"/>
    </source>
</evidence>
<feature type="domain" description="Calpain catalytic" evidence="13">
    <location>
        <begin position="322"/>
        <end position="629"/>
    </location>
</feature>
<feature type="active site" evidence="10 11">
    <location>
        <position position="551"/>
    </location>
</feature>
<dbReference type="SMART" id="SM00230">
    <property type="entry name" value="CysPc"/>
    <property type="match status" value="1"/>
</dbReference>
<dbReference type="Gene3D" id="3.90.70.10">
    <property type="entry name" value="Cysteine proteinases"/>
    <property type="match status" value="2"/>
</dbReference>
<dbReference type="PROSITE" id="PS00139">
    <property type="entry name" value="THIOL_PROTEASE_CYS"/>
    <property type="match status" value="1"/>
</dbReference>
<keyword evidence="4" id="KW-0479">Metal-binding</keyword>
<dbReference type="PANTHER" id="PTHR10183:SF379">
    <property type="entry name" value="CALPAIN-5"/>
    <property type="match status" value="1"/>
</dbReference>
<feature type="domain" description="Calpain catalytic" evidence="13">
    <location>
        <begin position="32"/>
        <end position="114"/>
    </location>
</feature>